<dbReference type="InterPro" id="IPR018022">
    <property type="entry name" value="IPT"/>
</dbReference>
<evidence type="ECO:0000256" key="7">
    <source>
        <dbReference type="ARBA" id="ARBA00022840"/>
    </source>
</evidence>
<comment type="similarity">
    <text evidence="3 10 13">Belongs to the IPP transferase family.</text>
</comment>
<evidence type="ECO:0000256" key="5">
    <source>
        <dbReference type="ARBA" id="ARBA00022694"/>
    </source>
</evidence>
<dbReference type="Gene3D" id="1.10.20.140">
    <property type="match status" value="1"/>
</dbReference>
<evidence type="ECO:0000256" key="4">
    <source>
        <dbReference type="ARBA" id="ARBA00022679"/>
    </source>
</evidence>
<dbReference type="NCBIfam" id="TIGR00174">
    <property type="entry name" value="miaA"/>
    <property type="match status" value="1"/>
</dbReference>
<evidence type="ECO:0000313" key="14">
    <source>
        <dbReference type="EMBL" id="GAA5146897.1"/>
    </source>
</evidence>
<evidence type="ECO:0000256" key="12">
    <source>
        <dbReference type="RuleBase" id="RU003784"/>
    </source>
</evidence>
<proteinExistence type="inferred from homology"/>
<sequence>MGPTASGKSALAVALAEEIGGEIVNADAFQLYQGMDLLTAKPAPEDLRRVPHHLYGVLPLMEACDAQRYREMALPVIAEITSRGRVPIIVGGSGLYLKALSHGLAPLPPTDPEVRARVAAMTAEEARELLLKLDPQAADNVPLANPRYVSRALEICLQTGQPQSALRQTFAQTEPAGCGVVLTWEREVLYARINARVHTMLAAGLLAEVAALPPLGLTAEKAIGLREMQAHLRGELALDGAVEAMQQATRRYAKRQATWFRRETWLQTICLDAQSTVESVLNPILASFPCLKSPPPSSPSPST</sequence>
<organism evidence="14 15">
    <name type="scientific">Prosthecobacter algae</name>
    <dbReference type="NCBI Taxonomy" id="1144682"/>
    <lineage>
        <taxon>Bacteria</taxon>
        <taxon>Pseudomonadati</taxon>
        <taxon>Verrucomicrobiota</taxon>
        <taxon>Verrucomicrobiia</taxon>
        <taxon>Verrucomicrobiales</taxon>
        <taxon>Verrucomicrobiaceae</taxon>
        <taxon>Prosthecobacter</taxon>
    </lineage>
</organism>
<keyword evidence="4 10" id="KW-0808">Transferase</keyword>
<feature type="binding site" evidence="10">
    <location>
        <begin position="2"/>
        <end position="9"/>
    </location>
    <ligand>
        <name>ATP</name>
        <dbReference type="ChEBI" id="CHEBI:30616"/>
    </ligand>
</feature>
<protein>
    <recommendedName>
        <fullName evidence="10">tRNA dimethylallyltransferase</fullName>
        <ecNumber evidence="10">2.5.1.75</ecNumber>
    </recommendedName>
    <alternativeName>
        <fullName evidence="10">Dimethylallyl diphosphate:tRNA dimethylallyltransferase</fullName>
        <shortName evidence="10">DMAPP:tRNA dimethylallyltransferase</shortName>
        <shortName evidence="10">DMATase</shortName>
    </alternativeName>
    <alternativeName>
        <fullName evidence="10">Isopentenyl-diphosphate:tRNA isopentenyltransferase</fullName>
        <shortName evidence="10">IPP transferase</shortName>
        <shortName evidence="10">IPPT</shortName>
        <shortName evidence="10">IPTase</shortName>
    </alternativeName>
</protein>
<evidence type="ECO:0000256" key="6">
    <source>
        <dbReference type="ARBA" id="ARBA00022741"/>
    </source>
</evidence>
<dbReference type="PANTHER" id="PTHR11088">
    <property type="entry name" value="TRNA DIMETHYLALLYLTRANSFERASE"/>
    <property type="match status" value="1"/>
</dbReference>
<dbReference type="Proteomes" id="UP001499852">
    <property type="component" value="Unassembled WGS sequence"/>
</dbReference>
<comment type="cofactor">
    <cofactor evidence="1 10">
        <name>Mg(2+)</name>
        <dbReference type="ChEBI" id="CHEBI:18420"/>
    </cofactor>
</comment>
<dbReference type="Pfam" id="PF01715">
    <property type="entry name" value="IPPT"/>
    <property type="match status" value="1"/>
</dbReference>
<name>A0ABP9PHY6_9BACT</name>
<evidence type="ECO:0000256" key="13">
    <source>
        <dbReference type="RuleBase" id="RU003785"/>
    </source>
</evidence>
<keyword evidence="7 10" id="KW-0067">ATP-binding</keyword>
<dbReference type="SUPFAM" id="SSF52540">
    <property type="entry name" value="P-loop containing nucleoside triphosphate hydrolases"/>
    <property type="match status" value="1"/>
</dbReference>
<dbReference type="InterPro" id="IPR027417">
    <property type="entry name" value="P-loop_NTPase"/>
</dbReference>
<comment type="caution">
    <text evidence="14">The sequence shown here is derived from an EMBL/GenBank/DDBJ whole genome shotgun (WGS) entry which is preliminary data.</text>
</comment>
<comment type="subunit">
    <text evidence="10">Monomer.</text>
</comment>
<dbReference type="InterPro" id="IPR039657">
    <property type="entry name" value="Dimethylallyltransferase"/>
</dbReference>
<accession>A0ABP9PHY6</accession>
<evidence type="ECO:0000313" key="15">
    <source>
        <dbReference type="Proteomes" id="UP001499852"/>
    </source>
</evidence>
<reference evidence="15" key="1">
    <citation type="journal article" date="2019" name="Int. J. Syst. Evol. Microbiol.">
        <title>The Global Catalogue of Microorganisms (GCM) 10K type strain sequencing project: providing services to taxonomists for standard genome sequencing and annotation.</title>
        <authorList>
            <consortium name="The Broad Institute Genomics Platform"/>
            <consortium name="The Broad Institute Genome Sequencing Center for Infectious Disease"/>
            <person name="Wu L."/>
            <person name="Ma J."/>
        </authorList>
    </citation>
    <scope>NUCLEOTIDE SEQUENCE [LARGE SCALE GENOMIC DNA]</scope>
    <source>
        <strain evidence="15">JCM 18053</strain>
    </source>
</reference>
<dbReference type="HAMAP" id="MF_00185">
    <property type="entry name" value="IPP_trans"/>
    <property type="match status" value="1"/>
</dbReference>
<evidence type="ECO:0000256" key="8">
    <source>
        <dbReference type="ARBA" id="ARBA00022842"/>
    </source>
</evidence>
<keyword evidence="5 10" id="KW-0819">tRNA processing</keyword>
<comment type="catalytic activity">
    <reaction evidence="9 10 11">
        <text>adenosine(37) in tRNA + dimethylallyl diphosphate = N(6)-dimethylallyladenosine(37) in tRNA + diphosphate</text>
        <dbReference type="Rhea" id="RHEA:26482"/>
        <dbReference type="Rhea" id="RHEA-COMP:10162"/>
        <dbReference type="Rhea" id="RHEA-COMP:10375"/>
        <dbReference type="ChEBI" id="CHEBI:33019"/>
        <dbReference type="ChEBI" id="CHEBI:57623"/>
        <dbReference type="ChEBI" id="CHEBI:74411"/>
        <dbReference type="ChEBI" id="CHEBI:74415"/>
        <dbReference type="EC" id="2.5.1.75"/>
    </reaction>
</comment>
<comment type="caution">
    <text evidence="10">Lacks conserved residue(s) required for the propagation of feature annotation.</text>
</comment>
<keyword evidence="6 10" id="KW-0547">Nucleotide-binding</keyword>
<feature type="site" description="Interaction with substrate tRNA" evidence="10">
    <location>
        <position position="115"/>
    </location>
</feature>
<keyword evidence="15" id="KW-1185">Reference proteome</keyword>
<feature type="site" description="Interaction with substrate tRNA" evidence="10">
    <location>
        <position position="93"/>
    </location>
</feature>
<evidence type="ECO:0000256" key="10">
    <source>
        <dbReference type="HAMAP-Rule" id="MF_00185"/>
    </source>
</evidence>
<evidence type="ECO:0000256" key="11">
    <source>
        <dbReference type="RuleBase" id="RU003783"/>
    </source>
</evidence>
<evidence type="ECO:0000256" key="3">
    <source>
        <dbReference type="ARBA" id="ARBA00005842"/>
    </source>
</evidence>
<evidence type="ECO:0000256" key="2">
    <source>
        <dbReference type="ARBA" id="ARBA00003213"/>
    </source>
</evidence>
<feature type="binding site" evidence="10">
    <location>
        <begin position="4"/>
        <end position="9"/>
    </location>
    <ligand>
        <name>substrate</name>
    </ligand>
</feature>
<evidence type="ECO:0000256" key="1">
    <source>
        <dbReference type="ARBA" id="ARBA00001946"/>
    </source>
</evidence>
<dbReference type="EC" id="2.5.1.75" evidence="10"/>
<evidence type="ECO:0000256" key="9">
    <source>
        <dbReference type="ARBA" id="ARBA00049563"/>
    </source>
</evidence>
<comment type="function">
    <text evidence="2 10 12">Catalyzes the transfer of a dimethylallyl group onto the adenine at position 37 in tRNAs that read codons beginning with uridine, leading to the formation of N6-(dimethylallyl)adenosine (i(6)A).</text>
</comment>
<dbReference type="RefSeq" id="WP_345738252.1">
    <property type="nucleotide sequence ID" value="NZ_BAABIA010000009.1"/>
</dbReference>
<keyword evidence="8 10" id="KW-0460">Magnesium</keyword>
<dbReference type="PANTHER" id="PTHR11088:SF60">
    <property type="entry name" value="TRNA DIMETHYLALLYLTRANSFERASE"/>
    <property type="match status" value="1"/>
</dbReference>
<gene>
    <name evidence="10 14" type="primary">miaA</name>
    <name evidence="14" type="ORF">GCM10023213_40740</name>
</gene>
<dbReference type="Gene3D" id="3.40.50.300">
    <property type="entry name" value="P-loop containing nucleotide triphosphate hydrolases"/>
    <property type="match status" value="1"/>
</dbReference>
<dbReference type="EMBL" id="BAABIA010000009">
    <property type="protein sequence ID" value="GAA5146897.1"/>
    <property type="molecule type" value="Genomic_DNA"/>
</dbReference>